<feature type="transmembrane region" description="Helical" evidence="7">
    <location>
        <begin position="170"/>
        <end position="194"/>
    </location>
</feature>
<comment type="subcellular location">
    <subcellularLocation>
        <location evidence="1">Cell membrane</location>
        <topology evidence="1">Multi-pass membrane protein</topology>
    </subcellularLocation>
</comment>
<dbReference type="SUPFAM" id="SSF50182">
    <property type="entry name" value="Sm-like ribonucleoproteins"/>
    <property type="match status" value="1"/>
</dbReference>
<evidence type="ECO:0000256" key="1">
    <source>
        <dbReference type="ARBA" id="ARBA00004651"/>
    </source>
</evidence>
<dbReference type="SUPFAM" id="SSF82861">
    <property type="entry name" value="Mechanosensitive channel protein MscS (YggB), transmembrane region"/>
    <property type="match status" value="1"/>
</dbReference>
<dbReference type="InterPro" id="IPR010920">
    <property type="entry name" value="LSM_dom_sf"/>
</dbReference>
<protein>
    <submittedName>
        <fullName evidence="11">Mechanosensitive ion channel</fullName>
    </submittedName>
</protein>
<keyword evidence="6 7" id="KW-0472">Membrane</keyword>
<evidence type="ECO:0000259" key="9">
    <source>
        <dbReference type="Pfam" id="PF21082"/>
    </source>
</evidence>
<reference evidence="11 12" key="1">
    <citation type="submission" date="2020-10" db="EMBL/GenBank/DDBJ databases">
        <title>complete genome sequencing of Lysobacter sp. H23M41.</title>
        <authorList>
            <person name="Bae J.-W."/>
            <person name="Lee S.-Y."/>
        </authorList>
    </citation>
    <scope>NUCLEOTIDE SEQUENCE [LARGE SCALE GENOMIC DNA]</scope>
    <source>
        <strain evidence="11 12">H23M41</strain>
    </source>
</reference>
<evidence type="ECO:0000256" key="3">
    <source>
        <dbReference type="ARBA" id="ARBA00022475"/>
    </source>
</evidence>
<organism evidence="11 12">
    <name type="scientific">Novilysobacter avium</name>
    <dbReference type="NCBI Taxonomy" id="2781023"/>
    <lineage>
        <taxon>Bacteria</taxon>
        <taxon>Pseudomonadati</taxon>
        <taxon>Pseudomonadota</taxon>
        <taxon>Gammaproteobacteria</taxon>
        <taxon>Lysobacterales</taxon>
        <taxon>Lysobacteraceae</taxon>
        <taxon>Novilysobacter</taxon>
    </lineage>
</organism>
<dbReference type="Gene3D" id="1.10.287.1260">
    <property type="match status" value="1"/>
</dbReference>
<evidence type="ECO:0000259" key="8">
    <source>
        <dbReference type="Pfam" id="PF00924"/>
    </source>
</evidence>
<keyword evidence="3" id="KW-1003">Cell membrane</keyword>
<keyword evidence="5 7" id="KW-1133">Transmembrane helix</keyword>
<dbReference type="InterPro" id="IPR023408">
    <property type="entry name" value="MscS_beta-dom_sf"/>
</dbReference>
<dbReference type="SUPFAM" id="SSF82689">
    <property type="entry name" value="Mechanosensitive channel protein MscS (YggB), C-terminal domain"/>
    <property type="match status" value="1"/>
</dbReference>
<dbReference type="InterPro" id="IPR049142">
    <property type="entry name" value="MS_channel_1st"/>
</dbReference>
<feature type="domain" description="Mechanosensitive ion channel transmembrane helices 2/3" evidence="10">
    <location>
        <begin position="214"/>
        <end position="255"/>
    </location>
</feature>
<feature type="transmembrane region" description="Helical" evidence="7">
    <location>
        <begin position="215"/>
        <end position="242"/>
    </location>
</feature>
<dbReference type="InterPro" id="IPR052702">
    <property type="entry name" value="MscS-like_channel"/>
</dbReference>
<dbReference type="Gene3D" id="3.30.70.100">
    <property type="match status" value="1"/>
</dbReference>
<proteinExistence type="inferred from homology"/>
<evidence type="ECO:0000256" key="5">
    <source>
        <dbReference type="ARBA" id="ARBA00022989"/>
    </source>
</evidence>
<feature type="transmembrane region" description="Helical" evidence="7">
    <location>
        <begin position="20"/>
        <end position="38"/>
    </location>
</feature>
<dbReference type="InterPro" id="IPR011014">
    <property type="entry name" value="MscS_channel_TM-2"/>
</dbReference>
<accession>A0A7S6ULS6</accession>
<feature type="transmembrane region" description="Helical" evidence="7">
    <location>
        <begin position="132"/>
        <end position="150"/>
    </location>
</feature>
<evidence type="ECO:0000256" key="7">
    <source>
        <dbReference type="SAM" id="Phobius"/>
    </source>
</evidence>
<feature type="transmembrane region" description="Helical" evidence="7">
    <location>
        <begin position="95"/>
        <end position="120"/>
    </location>
</feature>
<comment type="similarity">
    <text evidence="2">Belongs to the MscS (TC 1.A.23) family.</text>
</comment>
<evidence type="ECO:0000256" key="2">
    <source>
        <dbReference type="ARBA" id="ARBA00008017"/>
    </source>
</evidence>
<keyword evidence="4 7" id="KW-0812">Transmembrane</keyword>
<evidence type="ECO:0000256" key="6">
    <source>
        <dbReference type="ARBA" id="ARBA00023136"/>
    </source>
</evidence>
<evidence type="ECO:0000313" key="12">
    <source>
        <dbReference type="Proteomes" id="UP000593932"/>
    </source>
</evidence>
<dbReference type="InterPro" id="IPR006685">
    <property type="entry name" value="MscS_channel_2nd"/>
</dbReference>
<dbReference type="PANTHER" id="PTHR30347">
    <property type="entry name" value="POTASSIUM CHANNEL RELATED"/>
    <property type="match status" value="1"/>
</dbReference>
<feature type="domain" description="Mechanosensitive ion channel MscS" evidence="8">
    <location>
        <begin position="257"/>
        <end position="326"/>
    </location>
</feature>
<feature type="transmembrane region" description="Helical" evidence="7">
    <location>
        <begin position="59"/>
        <end position="83"/>
    </location>
</feature>
<name>A0A7S6ULS6_9GAMM</name>
<dbReference type="Proteomes" id="UP000593932">
    <property type="component" value="Chromosome"/>
</dbReference>
<dbReference type="PANTHER" id="PTHR30347:SF1">
    <property type="entry name" value="MECHANOSENSITIVE CHANNEL MSCK"/>
    <property type="match status" value="1"/>
</dbReference>
<dbReference type="Gene3D" id="2.30.30.60">
    <property type="match status" value="1"/>
</dbReference>
<sequence length="433" mass="47397">MSDWLNKHIPIWIDALSHPGLWWQALAVVAAMVLAWAVDRRYDAWLRGYLKTGDHTRAGLVALAASRRLAFPAALSLVLVVEWGVFKQLELRHALLWVALSLSFALLLVRLAVYLLSGALKPGSLLSASENFIVAVVWVGVALHLINWLPNVLAALDSAAITVGTTRVSALLVLRAVAVAALVMVMSLWISRLLERKVRDSQHLSPSAQVGINKVIKLLLLIFGTVVALQVLGVNLAALAVIGGTLGLGIGLGLQRIVSNFISGFILLVDGSIKPGNVITVEDQSGTRYGWVHELRSRYIVIRDRDGVDTLMPNENLIINPVINWSYGGESIRLKLPIQISYADDPELAMKLLEESANGQDRVLTDPAPVARLLGFGENGIDLDLRVWVTSPELGINNVRSDINLAIWRAFKAHGITRPLPQRELRMLEDQAD</sequence>
<dbReference type="InterPro" id="IPR011066">
    <property type="entry name" value="MscS_channel_C_sf"/>
</dbReference>
<dbReference type="Pfam" id="PF21088">
    <property type="entry name" value="MS_channel_1st"/>
    <property type="match status" value="1"/>
</dbReference>
<dbReference type="Pfam" id="PF21082">
    <property type="entry name" value="MS_channel_3rd"/>
    <property type="match status" value="1"/>
</dbReference>
<gene>
    <name evidence="11" type="ORF">INQ42_03555</name>
</gene>
<dbReference type="Pfam" id="PF00924">
    <property type="entry name" value="MS_channel_2nd"/>
    <property type="match status" value="1"/>
</dbReference>
<feature type="domain" description="Mechanosensitive ion channel MscS C-terminal" evidence="9">
    <location>
        <begin position="335"/>
        <end position="416"/>
    </location>
</feature>
<dbReference type="InterPro" id="IPR049278">
    <property type="entry name" value="MS_channel_C"/>
</dbReference>
<evidence type="ECO:0000313" key="11">
    <source>
        <dbReference type="EMBL" id="QOW22677.1"/>
    </source>
</evidence>
<dbReference type="RefSeq" id="WP_194035172.1">
    <property type="nucleotide sequence ID" value="NZ_CP063657.1"/>
</dbReference>
<keyword evidence="12" id="KW-1185">Reference proteome</keyword>
<dbReference type="EMBL" id="CP063657">
    <property type="protein sequence ID" value="QOW22677.1"/>
    <property type="molecule type" value="Genomic_DNA"/>
</dbReference>
<evidence type="ECO:0000256" key="4">
    <source>
        <dbReference type="ARBA" id="ARBA00022692"/>
    </source>
</evidence>
<evidence type="ECO:0000259" key="10">
    <source>
        <dbReference type="Pfam" id="PF21088"/>
    </source>
</evidence>